<keyword evidence="2" id="KW-1015">Disulfide bond</keyword>
<dbReference type="EMBL" id="HG994587">
    <property type="protein sequence ID" value="CAF3027337.1"/>
    <property type="molecule type" value="Genomic_DNA"/>
</dbReference>
<organism evidence="5 6">
    <name type="scientific">Lepeophtheirus salmonis</name>
    <name type="common">Salmon louse</name>
    <name type="synonym">Caligus salmonis</name>
    <dbReference type="NCBI Taxonomy" id="72036"/>
    <lineage>
        <taxon>Eukaryota</taxon>
        <taxon>Metazoa</taxon>
        <taxon>Ecdysozoa</taxon>
        <taxon>Arthropoda</taxon>
        <taxon>Crustacea</taxon>
        <taxon>Multicrustacea</taxon>
        <taxon>Hexanauplia</taxon>
        <taxon>Copepoda</taxon>
        <taxon>Siphonostomatoida</taxon>
        <taxon>Caligidae</taxon>
        <taxon>Lepeophtheirus</taxon>
    </lineage>
</organism>
<keyword evidence="6" id="KW-1185">Reference proteome</keyword>
<dbReference type="AlphaFoldDB" id="A0A7R8D4N4"/>
<dbReference type="Gene3D" id="2.10.10.10">
    <property type="entry name" value="Fibronectin, type II, collagen-binding"/>
    <property type="match status" value="1"/>
</dbReference>
<gene>
    <name evidence="5" type="ORF">LSAA_13896</name>
</gene>
<comment type="caution">
    <text evidence="3">Lacks conserved residue(s) required for the propagation of feature annotation.</text>
</comment>
<evidence type="ECO:0000256" key="4">
    <source>
        <dbReference type="SAM" id="MobiDB-lite"/>
    </source>
</evidence>
<dbReference type="Proteomes" id="UP000675881">
    <property type="component" value="Chromosome 8"/>
</dbReference>
<evidence type="ECO:0000313" key="5">
    <source>
        <dbReference type="EMBL" id="CAF3027337.1"/>
    </source>
</evidence>
<feature type="compositionally biased region" description="Polar residues" evidence="4">
    <location>
        <begin position="250"/>
        <end position="272"/>
    </location>
</feature>
<dbReference type="InterPro" id="IPR000562">
    <property type="entry name" value="FN_type2_dom"/>
</dbReference>
<feature type="region of interest" description="Disordered" evidence="4">
    <location>
        <begin position="228"/>
        <end position="280"/>
    </location>
</feature>
<name>A0A7R8D4N4_LEPSM</name>
<protein>
    <submittedName>
        <fullName evidence="5">(salmon louse) hypothetical protein</fullName>
    </submittedName>
</protein>
<dbReference type="Pfam" id="PF00040">
    <property type="entry name" value="fn2"/>
    <property type="match status" value="1"/>
</dbReference>
<evidence type="ECO:0000256" key="1">
    <source>
        <dbReference type="ARBA" id="ARBA00022737"/>
    </source>
</evidence>
<evidence type="ECO:0000256" key="3">
    <source>
        <dbReference type="PROSITE-ProRule" id="PRU00479"/>
    </source>
</evidence>
<sequence>MEFSWKTAITTEFAAPIVQVIRFKINYSINVLKKNIFPSLGQLTPDQPLPTPTFPPIKTTAANITVTPLPSTIQNGTITPSNIRTPKPLTDNVTVSPLPSTIQNGTITPSNCKTEDGSICIFPFVYQGNKYSSCTNANFGPLFWCPTNDVVNGVYMENSNNYGICRSNCPRQPTPDQPLPTPTFPPIKTTAANITVTPLPSTIQNGTITPSNIRTPKPLTDNVTVSPLPSTIQNGTITPSNIRTPKPLTDNVTVSPLPSTIQNGTITPSNIRTPKPPTDNVTRSLLLTTIEEETIAPNVTERCLTVDDRECQFPIIIGNTSIIYQFLGICKPDCPRLIPMPIAITEDMNSTPDINKTPQFGTPPPNTPFPIQTATSKF</sequence>
<reference evidence="5" key="1">
    <citation type="submission" date="2021-02" db="EMBL/GenBank/DDBJ databases">
        <authorList>
            <person name="Bekaert M."/>
        </authorList>
    </citation>
    <scope>NUCLEOTIDE SEQUENCE</scope>
    <source>
        <strain evidence="5">IoA-00</strain>
    </source>
</reference>
<dbReference type="InterPro" id="IPR036943">
    <property type="entry name" value="FN_type2_sf"/>
</dbReference>
<evidence type="ECO:0000256" key="2">
    <source>
        <dbReference type="ARBA" id="ARBA00023157"/>
    </source>
</evidence>
<feature type="region of interest" description="Disordered" evidence="4">
    <location>
        <begin position="357"/>
        <end position="378"/>
    </location>
</feature>
<feature type="compositionally biased region" description="Polar residues" evidence="4">
    <location>
        <begin position="228"/>
        <end position="243"/>
    </location>
</feature>
<evidence type="ECO:0000313" key="6">
    <source>
        <dbReference type="Proteomes" id="UP000675881"/>
    </source>
</evidence>
<dbReference type="OrthoDB" id="406838at2759"/>
<dbReference type="PROSITE" id="PS51092">
    <property type="entry name" value="FN2_2"/>
    <property type="match status" value="1"/>
</dbReference>
<accession>A0A7R8D4N4</accession>
<dbReference type="InterPro" id="IPR013806">
    <property type="entry name" value="Kringle-like"/>
</dbReference>
<keyword evidence="1" id="KW-0677">Repeat</keyword>
<proteinExistence type="predicted"/>
<dbReference type="SMART" id="SM00059">
    <property type="entry name" value="FN2"/>
    <property type="match status" value="1"/>
</dbReference>
<feature type="compositionally biased region" description="Polar residues" evidence="4">
    <location>
        <begin position="369"/>
        <end position="378"/>
    </location>
</feature>
<dbReference type="SUPFAM" id="SSF57440">
    <property type="entry name" value="Kringle-like"/>
    <property type="match status" value="1"/>
</dbReference>